<feature type="compositionally biased region" description="Polar residues" evidence="2">
    <location>
        <begin position="880"/>
        <end position="900"/>
    </location>
</feature>
<reference evidence="3" key="1">
    <citation type="submission" date="2021-01" db="EMBL/GenBank/DDBJ databases">
        <authorList>
            <person name="Kaushik A."/>
        </authorList>
    </citation>
    <scope>NUCLEOTIDE SEQUENCE</scope>
    <source>
        <strain evidence="3">AG5</strain>
    </source>
</reference>
<accession>A0A8H3E3B0</accession>
<dbReference type="Proteomes" id="UP000663827">
    <property type="component" value="Unassembled WGS sequence"/>
</dbReference>
<feature type="region of interest" description="Disordered" evidence="2">
    <location>
        <begin position="880"/>
        <end position="902"/>
    </location>
</feature>
<keyword evidence="1" id="KW-0175">Coiled coil</keyword>
<gene>
    <name evidence="3" type="ORF">RDB_LOCUS96252</name>
</gene>
<dbReference type="EMBL" id="CAJNJQ010002007">
    <property type="protein sequence ID" value="CAE7158208.1"/>
    <property type="molecule type" value="Genomic_DNA"/>
</dbReference>
<evidence type="ECO:0000256" key="2">
    <source>
        <dbReference type="SAM" id="MobiDB-lite"/>
    </source>
</evidence>
<proteinExistence type="predicted"/>
<protein>
    <submittedName>
        <fullName evidence="3">Uncharacterized protein</fullName>
    </submittedName>
</protein>
<dbReference type="AlphaFoldDB" id="A0A8H3E3B0"/>
<evidence type="ECO:0000313" key="3">
    <source>
        <dbReference type="EMBL" id="CAE7158208.1"/>
    </source>
</evidence>
<name>A0A8H3E3B0_9AGAM</name>
<organism evidence="3 4">
    <name type="scientific">Rhizoctonia solani</name>
    <dbReference type="NCBI Taxonomy" id="456999"/>
    <lineage>
        <taxon>Eukaryota</taxon>
        <taxon>Fungi</taxon>
        <taxon>Dikarya</taxon>
        <taxon>Basidiomycota</taxon>
        <taxon>Agaricomycotina</taxon>
        <taxon>Agaricomycetes</taxon>
        <taxon>Cantharellales</taxon>
        <taxon>Ceratobasidiaceae</taxon>
        <taxon>Rhizoctonia</taxon>
    </lineage>
</organism>
<comment type="caution">
    <text evidence="3">The sequence shown here is derived from an EMBL/GenBank/DDBJ whole genome shotgun (WGS) entry which is preliminary data.</text>
</comment>
<sequence length="1140" mass="129372">MLCFQRAGLNLERDIAAAYEARKQARLLQATKPSDRETRTAFRHAAEKFLHCSKIATSKQQTSCYLRAADCLVQAEEWKPAAQTFIKAGDFGMAAKCFRNGGYFSEAVETVQAHPGDIQENVAEDIIKVARLEYLRTAQYEQAEELFDDLDEQLECMEDFGLESGRIEVLEQHQRHEEAAEAAAEAAFNKGDLLEGIRLLHASNDPKLLRKAVEKALGGLWVLYPLRHQIDPQSMDDPAADELIQYLSNGRGTLTEEEMHQFEVFEVIRAGDLSRVGSLAQSHGILASDSPLRSTLSLLCFPRNSNSLIPSKEWTLQDLINTSKLTWKYISQLFLFVRTLDMSDLPTQKLLGVEPAEYKSNEDTVSPGFRIYSTSLLFDRLQQQDTSGQGVLTLNPVLGLTSSVASESDSQALALNALYSMLQSEISKIHEAASHEFQALYPCLDFSVFGNCKRADCRRQQVNSLRASEVELQVLFNQRTRALIMQVFIVHKYHTNNRSDESERRRIRRTWAHKMYETLMPLFSPLGGPHCVDGALIPELDKGADLISVWCHQALIELDPHYGAEERFLSDTLTYLDLAFRVDGTSFAGYAGALHSSRLKKARRDLMTMRPRSPYDRSSHSIMHDFINFYRRKSDDIIRRVIHAIHHVVVNKLTIEANVLVNLLEFIGREIIVHHRTRYRGKYGVFDGLVVPQSWGLDMAKRPPLIAQAGVELPELVEYLSTLYKTLENLRNFDSQSSRLYSFSGKGALNVLGRGVLILRICRLVVLVANNTNFTGPMKEDARVNISGSLTGPGDIHRSLCDRLVHSSYWGDLERTIIHCPLNRGTDRLVHLFLRKGPSNPPPRSNNFIQVIAYSRVPELNQLLSFTGSIQLLQPTLNPQAQPFNPLQPSQSSSADQSTVEPDKILEPERDAADLMRSNHESAHFGALPENHSDLMRSLTTEEIESGRKILYAYRQYALQKENRQRSAVEIICRCYSRYLRRRNACHSAADERYFKFQREYKKGIEGPEAFENNSEFYRYKAILLGCMPHVAAHLRGLEHANQLKKHANRKRLQTAHHRELEEIQARMDACGRFAIELKELVPTIMPGSKELDDLAALRTHVKSLQNIYREMVEKLGGDRITASLEQHHRWGVAIILAKV</sequence>
<feature type="coiled-coil region" evidence="1">
    <location>
        <begin position="140"/>
        <end position="190"/>
    </location>
</feature>
<evidence type="ECO:0000313" key="4">
    <source>
        <dbReference type="Proteomes" id="UP000663827"/>
    </source>
</evidence>
<evidence type="ECO:0000256" key="1">
    <source>
        <dbReference type="SAM" id="Coils"/>
    </source>
</evidence>